<name>S8DNM5_FOMSC</name>
<feature type="compositionally biased region" description="Basic and acidic residues" evidence="1">
    <location>
        <begin position="50"/>
        <end position="69"/>
    </location>
</feature>
<organism evidence="2 3">
    <name type="scientific">Fomitopsis schrenkii</name>
    <name type="common">Brown rot fungus</name>
    <dbReference type="NCBI Taxonomy" id="2126942"/>
    <lineage>
        <taxon>Eukaryota</taxon>
        <taxon>Fungi</taxon>
        <taxon>Dikarya</taxon>
        <taxon>Basidiomycota</taxon>
        <taxon>Agaricomycotina</taxon>
        <taxon>Agaricomycetes</taxon>
        <taxon>Polyporales</taxon>
        <taxon>Fomitopsis</taxon>
    </lineage>
</organism>
<protein>
    <submittedName>
        <fullName evidence="2">Uncharacterized protein</fullName>
    </submittedName>
</protein>
<reference evidence="2 3" key="1">
    <citation type="journal article" date="2012" name="Science">
        <title>The Paleozoic origin of enzymatic lignin decomposition reconstructed from 31 fungal genomes.</title>
        <authorList>
            <person name="Floudas D."/>
            <person name="Binder M."/>
            <person name="Riley R."/>
            <person name="Barry K."/>
            <person name="Blanchette R.A."/>
            <person name="Henrissat B."/>
            <person name="Martinez A.T."/>
            <person name="Otillar R."/>
            <person name="Spatafora J.W."/>
            <person name="Yadav J.S."/>
            <person name="Aerts A."/>
            <person name="Benoit I."/>
            <person name="Boyd A."/>
            <person name="Carlson A."/>
            <person name="Copeland A."/>
            <person name="Coutinho P.M."/>
            <person name="de Vries R.P."/>
            <person name="Ferreira P."/>
            <person name="Findley K."/>
            <person name="Foster B."/>
            <person name="Gaskell J."/>
            <person name="Glotzer D."/>
            <person name="Gorecki P."/>
            <person name="Heitman J."/>
            <person name="Hesse C."/>
            <person name="Hori C."/>
            <person name="Igarashi K."/>
            <person name="Jurgens J.A."/>
            <person name="Kallen N."/>
            <person name="Kersten P."/>
            <person name="Kohler A."/>
            <person name="Kuees U."/>
            <person name="Kumar T.K.A."/>
            <person name="Kuo A."/>
            <person name="LaButti K."/>
            <person name="Larrondo L.F."/>
            <person name="Lindquist E."/>
            <person name="Ling A."/>
            <person name="Lombard V."/>
            <person name="Lucas S."/>
            <person name="Lundell T."/>
            <person name="Martin R."/>
            <person name="McLaughlin D.J."/>
            <person name="Morgenstern I."/>
            <person name="Morin E."/>
            <person name="Murat C."/>
            <person name="Nagy L.G."/>
            <person name="Nolan M."/>
            <person name="Ohm R.A."/>
            <person name="Patyshakuliyeva A."/>
            <person name="Rokas A."/>
            <person name="Ruiz-Duenas F.J."/>
            <person name="Sabat G."/>
            <person name="Salamov A."/>
            <person name="Samejima M."/>
            <person name="Schmutz J."/>
            <person name="Slot J.C."/>
            <person name="St John F."/>
            <person name="Stenlid J."/>
            <person name="Sun H."/>
            <person name="Sun S."/>
            <person name="Syed K."/>
            <person name="Tsang A."/>
            <person name="Wiebenga A."/>
            <person name="Young D."/>
            <person name="Pisabarro A."/>
            <person name="Eastwood D.C."/>
            <person name="Martin F."/>
            <person name="Cullen D."/>
            <person name="Grigoriev I.V."/>
            <person name="Hibbett D.S."/>
        </authorList>
    </citation>
    <scope>NUCLEOTIDE SEQUENCE</scope>
    <source>
        <strain evidence="3">FP-58527</strain>
    </source>
</reference>
<gene>
    <name evidence="2" type="ORF">FOMPIDRAFT_1056434</name>
</gene>
<dbReference type="AlphaFoldDB" id="S8DNM5"/>
<dbReference type="EMBL" id="KE504320">
    <property type="protein sequence ID" value="EPS92933.1"/>
    <property type="molecule type" value="Genomic_DNA"/>
</dbReference>
<accession>S8DNM5</accession>
<sequence length="69" mass="7490">MARICKTARMTTGGRPPRGLVHAPTAPTAPDARRSRVARMTTGGRPPRGAWDRADALDGRHCARREPDT</sequence>
<evidence type="ECO:0000256" key="1">
    <source>
        <dbReference type="SAM" id="MobiDB-lite"/>
    </source>
</evidence>
<dbReference type="HOGENOM" id="CLU_2775956_0_0_1"/>
<evidence type="ECO:0000313" key="2">
    <source>
        <dbReference type="EMBL" id="EPS92933.1"/>
    </source>
</evidence>
<keyword evidence="3" id="KW-1185">Reference proteome</keyword>
<dbReference type="Proteomes" id="UP000015241">
    <property type="component" value="Unassembled WGS sequence"/>
</dbReference>
<feature type="region of interest" description="Disordered" evidence="1">
    <location>
        <begin position="1"/>
        <end position="69"/>
    </location>
</feature>
<proteinExistence type="predicted"/>
<dbReference type="InParanoid" id="S8DNM5"/>
<evidence type="ECO:0000313" key="3">
    <source>
        <dbReference type="Proteomes" id="UP000015241"/>
    </source>
</evidence>